<gene>
    <name evidence="5" type="ORF">SLS63_007307</name>
</gene>
<dbReference type="InterPro" id="IPR051209">
    <property type="entry name" value="FAD-bind_Monooxygenase_sf"/>
</dbReference>
<proteinExistence type="inferred from homology"/>
<dbReference type="InterPro" id="IPR020946">
    <property type="entry name" value="Flavin_mOase-like"/>
</dbReference>
<keyword evidence="4" id="KW-0560">Oxidoreductase</keyword>
<keyword evidence="6" id="KW-1185">Reference proteome</keyword>
<evidence type="ECO:0000313" key="6">
    <source>
        <dbReference type="Proteomes" id="UP001430848"/>
    </source>
</evidence>
<keyword evidence="3" id="KW-0274">FAD</keyword>
<dbReference type="PANTHER" id="PTHR42877:SF5">
    <property type="entry name" value="L-ORNITHINE N(5)-MONOOXYGENASE-RELATED"/>
    <property type="match status" value="1"/>
</dbReference>
<dbReference type="InterPro" id="IPR036188">
    <property type="entry name" value="FAD/NAD-bd_sf"/>
</dbReference>
<organism evidence="5 6">
    <name type="scientific">Diaporthe eres</name>
    <name type="common">Phomopsis oblonga</name>
    <dbReference type="NCBI Taxonomy" id="83184"/>
    <lineage>
        <taxon>Eukaryota</taxon>
        <taxon>Fungi</taxon>
        <taxon>Dikarya</taxon>
        <taxon>Ascomycota</taxon>
        <taxon>Pezizomycotina</taxon>
        <taxon>Sordariomycetes</taxon>
        <taxon>Sordariomycetidae</taxon>
        <taxon>Diaporthales</taxon>
        <taxon>Diaporthaceae</taxon>
        <taxon>Diaporthe</taxon>
        <taxon>Diaporthe eres species complex</taxon>
    </lineage>
</organism>
<evidence type="ECO:0000256" key="1">
    <source>
        <dbReference type="ARBA" id="ARBA00010139"/>
    </source>
</evidence>
<evidence type="ECO:0000256" key="2">
    <source>
        <dbReference type="ARBA" id="ARBA00022630"/>
    </source>
</evidence>
<evidence type="ECO:0000256" key="3">
    <source>
        <dbReference type="ARBA" id="ARBA00022827"/>
    </source>
</evidence>
<dbReference type="Gene3D" id="3.50.50.60">
    <property type="entry name" value="FAD/NAD(P)-binding domain"/>
    <property type="match status" value="2"/>
</dbReference>
<accession>A0ABR1P5Y1</accession>
<comment type="caution">
    <text evidence="5">The sequence shown here is derived from an EMBL/GenBank/DDBJ whole genome shotgun (WGS) entry which is preliminary data.</text>
</comment>
<evidence type="ECO:0000256" key="4">
    <source>
        <dbReference type="ARBA" id="ARBA00023002"/>
    </source>
</evidence>
<evidence type="ECO:0008006" key="7">
    <source>
        <dbReference type="Google" id="ProtNLM"/>
    </source>
</evidence>
<dbReference type="EMBL" id="JAKNSF020000039">
    <property type="protein sequence ID" value="KAK7727256.1"/>
    <property type="molecule type" value="Genomic_DNA"/>
</dbReference>
<reference evidence="5 6" key="1">
    <citation type="submission" date="2024-02" db="EMBL/GenBank/DDBJ databases">
        <title>De novo assembly and annotation of 12 fungi associated with fruit tree decline syndrome in Ontario, Canada.</title>
        <authorList>
            <person name="Sulman M."/>
            <person name="Ellouze W."/>
            <person name="Ilyukhin E."/>
        </authorList>
    </citation>
    <scope>NUCLEOTIDE SEQUENCE [LARGE SCALE GENOMIC DNA]</scope>
    <source>
        <strain evidence="5 6">M169</strain>
    </source>
</reference>
<dbReference type="PANTHER" id="PTHR42877">
    <property type="entry name" value="L-ORNITHINE N(5)-MONOOXYGENASE-RELATED"/>
    <property type="match status" value="1"/>
</dbReference>
<evidence type="ECO:0000313" key="5">
    <source>
        <dbReference type="EMBL" id="KAK7727256.1"/>
    </source>
</evidence>
<sequence length="414" mass="46668">MEIERLSRLPQSGCDVHSQLYSFSFNLNPNWSKELAEQAEILQYIEETVDKFNLRSHINTSVECAGATWDTATAQWRVELRDLKTGITFTRRSTVFVGAVGGISFPRDVHFEGMEDFRGPMFHTARWRHDVDYAGKRVAVIGNGCSAVQAIPSLAKSAASVKHGTTSAQTVTLAPFEKVTFRYLPLLMRLRRWNIFWAIDRQSYAYRGTDEGIKQRLKEEQHGREYVYSKAPQKYHNILVPDFELGCKRQIADPDYLESLHRANVELIPKGLQRITADGIVSTSGRVDECDIIVLATGFKVSQFLTPMHIVGADGNSLDQQWREYRGAQAYLGTFVHNFPNLAILFGPNTFPANNSALYACETQVAYAAKALFEPLLDGRASVIEVKEAVENRTTNEVQQRLRGSVFSGNCTNW</sequence>
<dbReference type="SUPFAM" id="SSF51905">
    <property type="entry name" value="FAD/NAD(P)-binding domain"/>
    <property type="match status" value="2"/>
</dbReference>
<dbReference type="Proteomes" id="UP001430848">
    <property type="component" value="Unassembled WGS sequence"/>
</dbReference>
<comment type="similarity">
    <text evidence="1">Belongs to the FAD-binding monooxygenase family.</text>
</comment>
<protein>
    <recommendedName>
        <fullName evidence="7">Monooxygenase</fullName>
    </recommendedName>
</protein>
<keyword evidence="2" id="KW-0285">Flavoprotein</keyword>
<dbReference type="Pfam" id="PF00743">
    <property type="entry name" value="FMO-like"/>
    <property type="match status" value="1"/>
</dbReference>
<name>A0ABR1P5Y1_DIAER</name>